<sequence length="612" mass="67899">MASVAQDGVPPTAQAQLNGIIANDAAKNSVPVHTFNPDASPQEKGAAAGQGKDKLQSVVEDGDSAGGKEVHVDLGDSAVVPTITVEDVDKLAAEEGESTPPTQPPGAMVAGPAPVIPDWYKVGWREAAGIDEPVTSEGVEKDKTVLDLFLKEQYYGEWYYNAALIITVRVQQPLSASSSADIHQIVIVTHFLTVFHFGWGWLFILLAFANTYYTTSLSRFKRRARDDIQRELVKTRLMSTHESADWINNFLDRFWLIYEPVLSQTIIASVDQVLSTNCPPFLDSLRLTTFTLGTKAPRIERVKTYPDTEQDIIMMDWGISFTPNDVTDLTTRQIQAKINPKIVLSVRVGKGIAAAAMPILVEDMTFSGLMRVRIKLMTNFPHVQVVDLSFMEKPVIDYVLKPIGGETFGFDIANVPGLSAFIRNMVHATLAPMMYDPNYFTLNIEQMLSGEPLDSAIGVLQVTIQSCRGLRATKIGGGTPDPYVSLSINQRTELARTKYKHNTANPTWMETKFLLINSLTESLILTVFDYNDHRKNSELGFATFDMAKLREDATQEGLELPILKDGKERGIVRFDVSFFPVLKPEGTEEPPDTNLRWLEHVRDPQDAALQAH</sequence>
<gene>
    <name evidence="1" type="ORF">NM688_g9361</name>
</gene>
<proteinExistence type="predicted"/>
<accession>A0ACC1RGK7</accession>
<protein>
    <submittedName>
        <fullName evidence="1">Uncharacterized protein</fullName>
    </submittedName>
</protein>
<comment type="caution">
    <text evidence="1">The sequence shown here is derived from an EMBL/GenBank/DDBJ whole genome shotgun (WGS) entry which is preliminary data.</text>
</comment>
<keyword evidence="2" id="KW-1185">Reference proteome</keyword>
<reference evidence="1" key="1">
    <citation type="submission" date="2022-07" db="EMBL/GenBank/DDBJ databases">
        <title>Genome Sequence of Phlebia brevispora.</title>
        <authorList>
            <person name="Buettner E."/>
        </authorList>
    </citation>
    <scope>NUCLEOTIDE SEQUENCE</scope>
    <source>
        <strain evidence="1">MPL23</strain>
    </source>
</reference>
<dbReference type="Proteomes" id="UP001148662">
    <property type="component" value="Unassembled WGS sequence"/>
</dbReference>
<organism evidence="1 2">
    <name type="scientific">Phlebia brevispora</name>
    <dbReference type="NCBI Taxonomy" id="194682"/>
    <lineage>
        <taxon>Eukaryota</taxon>
        <taxon>Fungi</taxon>
        <taxon>Dikarya</taxon>
        <taxon>Basidiomycota</taxon>
        <taxon>Agaricomycotina</taxon>
        <taxon>Agaricomycetes</taxon>
        <taxon>Polyporales</taxon>
        <taxon>Meruliaceae</taxon>
        <taxon>Phlebia</taxon>
    </lineage>
</organism>
<dbReference type="EMBL" id="JANHOG010002887">
    <property type="protein sequence ID" value="KAJ3519029.1"/>
    <property type="molecule type" value="Genomic_DNA"/>
</dbReference>
<evidence type="ECO:0000313" key="2">
    <source>
        <dbReference type="Proteomes" id="UP001148662"/>
    </source>
</evidence>
<evidence type="ECO:0000313" key="1">
    <source>
        <dbReference type="EMBL" id="KAJ3519029.1"/>
    </source>
</evidence>
<name>A0ACC1RGK7_9APHY</name>